<dbReference type="Proteomes" id="UP000184346">
    <property type="component" value="Unassembled WGS sequence"/>
</dbReference>
<dbReference type="EMBL" id="FQUJ01000007">
    <property type="protein sequence ID" value="SHF10530.1"/>
    <property type="molecule type" value="Genomic_DNA"/>
</dbReference>
<accession>A0A1M4YXQ9</accession>
<sequence length="117" mass="13394">MKTMKIGIMNRDEFRRRTIAIAKGDYRPAADEPKVWFDSVESMSQMLSTRNLELLRIIGEHKPQSLGELSSITGRKKESLSRTIKKMSEYGLVSIKEGPRHSKIPELVAEGFEVRLM</sequence>
<proteinExistence type="predicted"/>
<dbReference type="Gene3D" id="1.10.10.10">
    <property type="entry name" value="Winged helix-like DNA-binding domain superfamily/Winged helix DNA-binding domain"/>
    <property type="match status" value="1"/>
</dbReference>
<gene>
    <name evidence="1" type="ORF">SAMN02745148_01786</name>
</gene>
<evidence type="ECO:0000313" key="1">
    <source>
        <dbReference type="EMBL" id="SHF10530.1"/>
    </source>
</evidence>
<organism evidence="1 2">
    <name type="scientific">Modicisalibacter ilicicola DSM 19980</name>
    <dbReference type="NCBI Taxonomy" id="1121942"/>
    <lineage>
        <taxon>Bacteria</taxon>
        <taxon>Pseudomonadati</taxon>
        <taxon>Pseudomonadota</taxon>
        <taxon>Gammaproteobacteria</taxon>
        <taxon>Oceanospirillales</taxon>
        <taxon>Halomonadaceae</taxon>
        <taxon>Modicisalibacter</taxon>
    </lineage>
</organism>
<dbReference type="AlphaFoldDB" id="A0A1M4YXQ9"/>
<evidence type="ECO:0000313" key="2">
    <source>
        <dbReference type="Proteomes" id="UP000184346"/>
    </source>
</evidence>
<keyword evidence="2" id="KW-1185">Reference proteome</keyword>
<dbReference type="STRING" id="1121942.SAMN02745148_01786"/>
<dbReference type="Pfam" id="PF25212">
    <property type="entry name" value="HVO_A0114"/>
    <property type="match status" value="1"/>
</dbReference>
<dbReference type="OrthoDB" id="8449527at2"/>
<name>A0A1M4YXQ9_9GAMM</name>
<reference evidence="1 2" key="1">
    <citation type="submission" date="2016-11" db="EMBL/GenBank/DDBJ databases">
        <authorList>
            <person name="Jaros S."/>
            <person name="Januszkiewicz K."/>
            <person name="Wedrychowicz H."/>
        </authorList>
    </citation>
    <scope>NUCLEOTIDE SEQUENCE [LARGE SCALE GENOMIC DNA]</scope>
    <source>
        <strain evidence="1 2">DSM 19980</strain>
    </source>
</reference>
<dbReference type="SUPFAM" id="SSF46785">
    <property type="entry name" value="Winged helix' DNA-binding domain"/>
    <property type="match status" value="1"/>
</dbReference>
<dbReference type="RefSeq" id="WP_072821916.1">
    <property type="nucleotide sequence ID" value="NZ_FQUJ01000007.1"/>
</dbReference>
<dbReference type="InterPro" id="IPR036388">
    <property type="entry name" value="WH-like_DNA-bd_sf"/>
</dbReference>
<protein>
    <submittedName>
        <fullName evidence="1">Predicted transcriptional regulator</fullName>
    </submittedName>
</protein>
<dbReference type="InterPro" id="IPR036390">
    <property type="entry name" value="WH_DNA-bd_sf"/>
</dbReference>